<dbReference type="SMART" id="SM00327">
    <property type="entry name" value="VWA"/>
    <property type="match status" value="1"/>
</dbReference>
<accession>A0ABP9DIQ5</accession>
<dbReference type="SUPFAM" id="SSF53300">
    <property type="entry name" value="vWA-like"/>
    <property type="match status" value="1"/>
</dbReference>
<dbReference type="Proteomes" id="UP001500298">
    <property type="component" value="Unassembled WGS sequence"/>
</dbReference>
<dbReference type="InterPro" id="IPR036465">
    <property type="entry name" value="vWFA_dom_sf"/>
</dbReference>
<dbReference type="Gene3D" id="3.40.50.410">
    <property type="entry name" value="von Willebrand factor, type A domain"/>
    <property type="match status" value="1"/>
</dbReference>
<dbReference type="EMBL" id="BAABJX010000044">
    <property type="protein sequence ID" value="GAA4842026.1"/>
    <property type="molecule type" value="Genomic_DNA"/>
</dbReference>
<gene>
    <name evidence="2" type="ORF">GCM10023331_28750</name>
</gene>
<protein>
    <recommendedName>
        <fullName evidence="1">VWFA domain-containing protein</fullName>
    </recommendedName>
</protein>
<feature type="domain" description="VWFA" evidence="1">
    <location>
        <begin position="119"/>
        <end position="289"/>
    </location>
</feature>
<proteinExistence type="predicted"/>
<evidence type="ECO:0000259" key="1">
    <source>
        <dbReference type="PROSITE" id="PS50234"/>
    </source>
</evidence>
<organism evidence="2 3">
    <name type="scientific">Algivirga pacifica</name>
    <dbReference type="NCBI Taxonomy" id="1162670"/>
    <lineage>
        <taxon>Bacteria</taxon>
        <taxon>Pseudomonadati</taxon>
        <taxon>Bacteroidota</taxon>
        <taxon>Cytophagia</taxon>
        <taxon>Cytophagales</taxon>
        <taxon>Flammeovirgaceae</taxon>
        <taxon>Algivirga</taxon>
    </lineage>
</organism>
<sequence length="326" mass="36399">MKKIILFISLSILLFSCEKNPLWVGESEFLTFNYSNRSGEGPVVSSSTINKSHFIDFDSIWTVDEQNGTIQVILDGVRVQSNRHNYEISQINIYEKDDRSFDIQDEFTNLSSSFKTDVATVLVLDMSESLEGLKDSLKEYAKRYVDKVVNSSESSQVAVVFFSSKENIYTTEFFHKDNADELKATIEEFSQSASRTALFQATQEGISILDSLTFEGSKALVVFTDGGDNDSDSPSTLKASIAASNYARISIGLKGNDFDKGDLEAIASSNNNVIVVDGENKLEDAFEAVARQVVSVYKIIYERSDQILDEAIEVKFEFEVNKLVLD</sequence>
<comment type="caution">
    <text evidence="2">The sequence shown here is derived from an EMBL/GenBank/DDBJ whole genome shotgun (WGS) entry which is preliminary data.</text>
</comment>
<dbReference type="InterPro" id="IPR002035">
    <property type="entry name" value="VWF_A"/>
</dbReference>
<evidence type="ECO:0000313" key="2">
    <source>
        <dbReference type="EMBL" id="GAA4842026.1"/>
    </source>
</evidence>
<dbReference type="Pfam" id="PF00092">
    <property type="entry name" value="VWA"/>
    <property type="match status" value="1"/>
</dbReference>
<dbReference type="RefSeq" id="WP_345372974.1">
    <property type="nucleotide sequence ID" value="NZ_BAABJX010000044.1"/>
</dbReference>
<evidence type="ECO:0000313" key="3">
    <source>
        <dbReference type="Proteomes" id="UP001500298"/>
    </source>
</evidence>
<dbReference type="CDD" id="cd00198">
    <property type="entry name" value="vWFA"/>
    <property type="match status" value="1"/>
</dbReference>
<keyword evidence="3" id="KW-1185">Reference proteome</keyword>
<dbReference type="PROSITE" id="PS51257">
    <property type="entry name" value="PROKAR_LIPOPROTEIN"/>
    <property type="match status" value="1"/>
</dbReference>
<dbReference type="PROSITE" id="PS50234">
    <property type="entry name" value="VWFA"/>
    <property type="match status" value="1"/>
</dbReference>
<reference evidence="3" key="1">
    <citation type="journal article" date="2019" name="Int. J. Syst. Evol. Microbiol.">
        <title>The Global Catalogue of Microorganisms (GCM) 10K type strain sequencing project: providing services to taxonomists for standard genome sequencing and annotation.</title>
        <authorList>
            <consortium name="The Broad Institute Genomics Platform"/>
            <consortium name="The Broad Institute Genome Sequencing Center for Infectious Disease"/>
            <person name="Wu L."/>
            <person name="Ma J."/>
        </authorList>
    </citation>
    <scope>NUCLEOTIDE SEQUENCE [LARGE SCALE GENOMIC DNA]</scope>
    <source>
        <strain evidence="3">JCM 18326</strain>
    </source>
</reference>
<name>A0ABP9DIQ5_9BACT</name>